<dbReference type="KEGG" id="psd:DSC_11445"/>
<accession>G7UQ49</accession>
<dbReference type="eggNOG" id="ENOG5031BWF">
    <property type="taxonomic scope" value="Bacteria"/>
</dbReference>
<dbReference type="AlphaFoldDB" id="G7UQ49"/>
<dbReference type="Proteomes" id="UP000005870">
    <property type="component" value="Chromosome"/>
</dbReference>
<keyword evidence="2" id="KW-1185">Reference proteome</keyword>
<proteinExistence type="predicted"/>
<sequence>MVMARALKTVSAFADGSPFSEAQVRWWIFNEKTNGMSDNGVIVRIGKRVYIDTDAFDRWVDSQQQTRREVAV</sequence>
<protein>
    <recommendedName>
        <fullName evidence="3">DNA-binding protein</fullName>
    </recommendedName>
</protein>
<dbReference type="EMBL" id="CP003093">
    <property type="protein sequence ID" value="AER56933.1"/>
    <property type="molecule type" value="Genomic_DNA"/>
</dbReference>
<evidence type="ECO:0008006" key="3">
    <source>
        <dbReference type="Google" id="ProtNLM"/>
    </source>
</evidence>
<dbReference type="STRING" id="1045855.DSC_11445"/>
<name>G7UQ49_PSEUP</name>
<gene>
    <name evidence="1" type="ordered locus">DSC_11445</name>
</gene>
<reference evidence="1 2" key="1">
    <citation type="journal article" date="2012" name="J. Bacteriol.">
        <title>Complete Genome Sequence of the BTEX-Degrading Bacterium Pseudoxanthomonas spadix BD-a59.</title>
        <authorList>
            <person name="Lee S.H."/>
            <person name="Jin H.M."/>
            <person name="Lee H.J."/>
            <person name="Kim J.M."/>
            <person name="Jeon C.O."/>
        </authorList>
    </citation>
    <scope>NUCLEOTIDE SEQUENCE [LARGE SCALE GENOMIC DNA]</scope>
    <source>
        <strain evidence="1 2">BD-a59</strain>
    </source>
</reference>
<dbReference type="HOGENOM" id="CLU_184457_0_0_6"/>
<evidence type="ECO:0000313" key="2">
    <source>
        <dbReference type="Proteomes" id="UP000005870"/>
    </source>
</evidence>
<evidence type="ECO:0000313" key="1">
    <source>
        <dbReference type="EMBL" id="AER56933.1"/>
    </source>
</evidence>
<organism evidence="1 2">
    <name type="scientific">Pseudoxanthomonas spadix (strain BD-a59)</name>
    <dbReference type="NCBI Taxonomy" id="1045855"/>
    <lineage>
        <taxon>Bacteria</taxon>
        <taxon>Pseudomonadati</taxon>
        <taxon>Pseudomonadota</taxon>
        <taxon>Gammaproteobacteria</taxon>
        <taxon>Lysobacterales</taxon>
        <taxon>Lysobacteraceae</taxon>
        <taxon>Pseudoxanthomonas</taxon>
    </lineage>
</organism>